<accession>A0A7X4KG88</accession>
<dbReference type="PROSITE" id="PS51257">
    <property type="entry name" value="PROKAR_LIPOPROTEIN"/>
    <property type="match status" value="1"/>
</dbReference>
<organism evidence="1 2">
    <name type="scientific">Duganella margarita</name>
    <dbReference type="NCBI Taxonomy" id="2692170"/>
    <lineage>
        <taxon>Bacteria</taxon>
        <taxon>Pseudomonadati</taxon>
        <taxon>Pseudomonadota</taxon>
        <taxon>Betaproteobacteria</taxon>
        <taxon>Burkholderiales</taxon>
        <taxon>Oxalobacteraceae</taxon>
        <taxon>Telluria group</taxon>
        <taxon>Duganella</taxon>
    </lineage>
</organism>
<evidence type="ECO:0000313" key="1">
    <source>
        <dbReference type="EMBL" id="MYM71857.1"/>
    </source>
</evidence>
<dbReference type="AlphaFoldDB" id="A0A7X4KG88"/>
<dbReference type="Proteomes" id="UP000469734">
    <property type="component" value="Unassembled WGS sequence"/>
</dbReference>
<dbReference type="EMBL" id="WWCR01000004">
    <property type="protein sequence ID" value="MYM71857.1"/>
    <property type="molecule type" value="Genomic_DNA"/>
</dbReference>
<protein>
    <submittedName>
        <fullName evidence="1">DUF3833 family protein</fullName>
    </submittedName>
</protein>
<sequence length="181" mass="20679">MKRWIPTLLAALLAGCAGPDVQQYRAATPALDPAEYFDGVTDAWGIFQKRNGEVTKRFHVEITGSRQQDTLVLDERFRYDDGTTQQRVWRLVRDGGDNGEQRWRGTAADVKGEAQGTAAGNALRWQYTLLLPVDGTTYEMQFDDWMFLIDRCTMMNRASMRKFGIEFGQVTLTFRRRACNP</sequence>
<dbReference type="Pfam" id="PF12915">
    <property type="entry name" value="DUF3833"/>
    <property type="match status" value="1"/>
</dbReference>
<name>A0A7X4KG88_9BURK</name>
<comment type="caution">
    <text evidence="1">The sequence shown here is derived from an EMBL/GenBank/DDBJ whole genome shotgun (WGS) entry which is preliminary data.</text>
</comment>
<proteinExistence type="predicted"/>
<dbReference type="InterPro" id="IPR024409">
    <property type="entry name" value="DUF3833"/>
</dbReference>
<gene>
    <name evidence="1" type="ORF">GTP56_06545</name>
</gene>
<dbReference type="RefSeq" id="WP_161049475.1">
    <property type="nucleotide sequence ID" value="NZ_WWCR01000004.1"/>
</dbReference>
<reference evidence="1 2" key="1">
    <citation type="submission" date="2019-12" db="EMBL/GenBank/DDBJ databases">
        <title>Novel species isolated from a subtropical stream in China.</title>
        <authorList>
            <person name="Lu H."/>
        </authorList>
    </citation>
    <scope>NUCLEOTIDE SEQUENCE [LARGE SCALE GENOMIC DNA]</scope>
    <source>
        <strain evidence="1 2">FT134W</strain>
    </source>
</reference>
<evidence type="ECO:0000313" key="2">
    <source>
        <dbReference type="Proteomes" id="UP000469734"/>
    </source>
</evidence>